<dbReference type="AlphaFoldDB" id="A0A9J7MQP6"/>
<organism evidence="1 2">
    <name type="scientific">Branchiostoma floridae</name>
    <name type="common">Florida lancelet</name>
    <name type="synonym">Amphioxus</name>
    <dbReference type="NCBI Taxonomy" id="7739"/>
    <lineage>
        <taxon>Eukaryota</taxon>
        <taxon>Metazoa</taxon>
        <taxon>Chordata</taxon>
        <taxon>Cephalochordata</taxon>
        <taxon>Leptocardii</taxon>
        <taxon>Amphioxiformes</taxon>
        <taxon>Branchiostomatidae</taxon>
        <taxon>Branchiostoma</taxon>
    </lineage>
</organism>
<reference evidence="1" key="1">
    <citation type="journal article" date="2020" name="Nat. Ecol. Evol.">
        <title>Deeply conserved synteny resolves early events in vertebrate evolution.</title>
        <authorList>
            <person name="Simakov O."/>
            <person name="Marletaz F."/>
            <person name="Yue J.X."/>
            <person name="O'Connell B."/>
            <person name="Jenkins J."/>
            <person name="Brandt A."/>
            <person name="Calef R."/>
            <person name="Tung C.H."/>
            <person name="Huang T.K."/>
            <person name="Schmutz J."/>
            <person name="Satoh N."/>
            <person name="Yu J.K."/>
            <person name="Putnam N.H."/>
            <person name="Green R.E."/>
            <person name="Rokhsar D.S."/>
        </authorList>
    </citation>
    <scope>NUCLEOTIDE SEQUENCE [LARGE SCALE GENOMIC DNA]</scope>
    <source>
        <strain evidence="1">S238N-H82</strain>
    </source>
</reference>
<dbReference type="RefSeq" id="XP_035677192.1">
    <property type="nucleotide sequence ID" value="XM_035821299.1"/>
</dbReference>
<name>A0A9J7MQP6_BRAFL</name>
<dbReference type="GO" id="GO:0009263">
    <property type="term" value="P:deoxyribonucleotide biosynthetic process"/>
    <property type="evidence" value="ECO:0007669"/>
    <property type="project" value="InterPro"/>
</dbReference>
<dbReference type="Proteomes" id="UP000001554">
    <property type="component" value="Chromosome 5"/>
</dbReference>
<reference evidence="2" key="2">
    <citation type="submission" date="2025-08" db="UniProtKB">
        <authorList>
            <consortium name="RefSeq"/>
        </authorList>
    </citation>
    <scope>IDENTIFICATION</scope>
    <source>
        <strain evidence="2">S238N-H82</strain>
        <tissue evidence="2">Testes</tissue>
    </source>
</reference>
<sequence length="292" mass="33290">MGVSDPNPQENINAGLQKRAEFTQGSNVVDMISPLHIDMFFQERYLISSVDLKIKLQRSKNQFCLMSSEADASYKVVIMEAALFVRKVRLASSYFLSIENQLARETVKYPIRRIEVKPITIPRGHLTTSTDNVFLGQIPRRVVVTLVENTAFQGSYATNPFNFQHFNLNYIGLNINGETVPHKALTPSFPQGDFIKSYYTLFGPTEKQGRDSGNQISREDFDKGYAFYCYDLTPDLCSSGQGHFNIVKHGNVRLELHFAQALENTVVVLVWAEFENLIEINNHRNVQFDYTN</sequence>
<dbReference type="KEGG" id="bfo:118416216"/>
<dbReference type="OMA" id="YTEAYHT"/>
<dbReference type="GeneID" id="118416216"/>
<dbReference type="InterPro" id="IPR000358">
    <property type="entry name" value="RNR_small_fam"/>
</dbReference>
<keyword evidence="1" id="KW-1185">Reference proteome</keyword>
<gene>
    <name evidence="2" type="primary">LOC118416216</name>
</gene>
<dbReference type="PANTHER" id="PTHR23409">
    <property type="entry name" value="RIBONUCLEOSIDE-DIPHOSPHATE REDUCTASE SMALL CHAIN"/>
    <property type="match status" value="1"/>
</dbReference>
<proteinExistence type="predicted"/>
<evidence type="ECO:0000313" key="1">
    <source>
        <dbReference type="Proteomes" id="UP000001554"/>
    </source>
</evidence>
<protein>
    <submittedName>
        <fullName evidence="2">Uncharacterized protein F54H12.2-like</fullName>
    </submittedName>
</protein>
<dbReference type="PANTHER" id="PTHR23409:SF21">
    <property type="entry name" value="CAPSID PROTEIN"/>
    <property type="match status" value="1"/>
</dbReference>
<evidence type="ECO:0000313" key="2">
    <source>
        <dbReference type="RefSeq" id="XP_035677192.1"/>
    </source>
</evidence>
<dbReference type="OrthoDB" id="5975932at2759"/>
<accession>A0A9J7MQP6</accession>